<evidence type="ECO:0000313" key="10">
    <source>
        <dbReference type="Proteomes" id="UP000029692"/>
    </source>
</evidence>
<name>A0A098R1V5_9SPIO</name>
<dbReference type="Pfam" id="PF03477">
    <property type="entry name" value="ATP-cone"/>
    <property type="match status" value="1"/>
</dbReference>
<dbReference type="AlphaFoldDB" id="A0A098R1V5"/>
<comment type="caution">
    <text evidence="9">The sequence shown here is derived from an EMBL/GenBank/DDBJ whole genome shotgun (WGS) entry which is preliminary data.</text>
</comment>
<sequence length="764" mass="86566">MKTEKKIAVGKLDLQHQPEAVYTAAGGKGLPGQVLKRDGRKELFDPSRIKNALDRCFLSIKQQSQTSTEELTHQVVNVVAAKFDLPTVEQVQDIVEMVLQAAGEYEAAKAYILYRAEHEKMRKVRPVPPEVKTAFDESDVYFPTQIQKFQFYDKYSRFNYDLGRRETWLETVNRAVGYLKEISENKLSQKDYDRIQKAILEMKVMPSMRLLAMAGDPARRSNIAIYNCSYLPVDSIDSFVEALIISMNGCGVGYSVERHYIENMPRILRQTGKHRGSYVVQDTSEGWSDALRTGLETWFAGEDVDFDFSEVRPAGAPLKIKGGRASGPEPLRQMLNFARERVMARQGGFLTSLDAHDIMCAVGGAAVSGGVRRTAMISLFDYDDQEMRHCKDGDFWQKNAQRWNANNSAVWPNRELSQQEIAKFVLDMVTSGRGEPGIFNRRAAVENRPERRAYAEFGTNPCGEIILRPFQFCNLTSAIARQDDTFESLKDKVEVATILGTIQSMATSFPGLRPQWKQNCEEERLLGVDLNGQLDSPVCQDPDVQSRLRYVAVETNRVYAQKLGINQSVAVTAVKPSGNSSQLLNSSSGLHARWAPHYIRNVRVGAHTPIFKVLQDEGVPMDPENGQTVENANTWVAHFPVKSPEHAITRNTRDAMKQCDYWLQNKIHYTEHNPSVTITYKSDEVIDIIKWIWDHQDKIGGMAFLPAVDAQYDQMPYVEITADEYQRLTKDFPHIDFSKIYRYEERDLTTAAQELACMAGQCDI</sequence>
<dbReference type="RefSeq" id="WP_037544471.1">
    <property type="nucleotide sequence ID" value="NZ_JNUP01000001.1"/>
</dbReference>
<accession>A0A098R1V5</accession>
<dbReference type="GO" id="GO:0005524">
    <property type="term" value="F:ATP binding"/>
    <property type="evidence" value="ECO:0007669"/>
    <property type="project" value="UniProtKB-UniRule"/>
</dbReference>
<dbReference type="InterPro" id="IPR050862">
    <property type="entry name" value="RdRp_reductase_class-2"/>
</dbReference>
<dbReference type="Gene3D" id="3.20.70.20">
    <property type="match status" value="2"/>
</dbReference>
<dbReference type="Pfam" id="PF17975">
    <property type="entry name" value="RNR_Alpha"/>
    <property type="match status" value="1"/>
</dbReference>
<proteinExistence type="predicted"/>
<keyword evidence="3 7" id="KW-0547">Nucleotide-binding</keyword>
<evidence type="ECO:0000256" key="2">
    <source>
        <dbReference type="ARBA" id="ARBA00022628"/>
    </source>
</evidence>
<evidence type="ECO:0000256" key="7">
    <source>
        <dbReference type="PROSITE-ProRule" id="PRU00492"/>
    </source>
</evidence>
<evidence type="ECO:0000256" key="4">
    <source>
        <dbReference type="ARBA" id="ARBA00022840"/>
    </source>
</evidence>
<keyword evidence="10" id="KW-1185">Reference proteome</keyword>
<evidence type="ECO:0000256" key="3">
    <source>
        <dbReference type="ARBA" id="ARBA00022741"/>
    </source>
</evidence>
<dbReference type="PROSITE" id="PS51161">
    <property type="entry name" value="ATP_CONE"/>
    <property type="match status" value="1"/>
</dbReference>
<dbReference type="OrthoDB" id="9763270at2"/>
<evidence type="ECO:0000256" key="1">
    <source>
        <dbReference type="ARBA" id="ARBA00001922"/>
    </source>
</evidence>
<dbReference type="InterPro" id="IPR005144">
    <property type="entry name" value="ATP-cone_dom"/>
</dbReference>
<organism evidence="9 10">
    <name type="scientific">Spirochaeta lutea</name>
    <dbReference type="NCBI Taxonomy" id="1480694"/>
    <lineage>
        <taxon>Bacteria</taxon>
        <taxon>Pseudomonadati</taxon>
        <taxon>Spirochaetota</taxon>
        <taxon>Spirochaetia</taxon>
        <taxon>Spirochaetales</taxon>
        <taxon>Spirochaetaceae</taxon>
        <taxon>Spirochaeta</taxon>
    </lineage>
</organism>
<dbReference type="GO" id="GO:0004748">
    <property type="term" value="F:ribonucleoside-diphosphate reductase activity, thioredoxin disulfide as acceptor"/>
    <property type="evidence" value="ECO:0007669"/>
    <property type="project" value="TreeGrafter"/>
</dbReference>
<dbReference type="InterPro" id="IPR040763">
    <property type="entry name" value="RNR_alpha_hel"/>
</dbReference>
<keyword evidence="5" id="KW-0560">Oxidoreductase</keyword>
<dbReference type="eggNOG" id="COG0209">
    <property type="taxonomic scope" value="Bacteria"/>
</dbReference>
<reference evidence="9 10" key="1">
    <citation type="submission" date="2014-05" db="EMBL/GenBank/DDBJ databases">
        <title>De novo Genome Sequence of Spirocheata sp.</title>
        <authorList>
            <person name="Shivani Y."/>
            <person name="Subhash Y."/>
            <person name="Tushar L."/>
            <person name="Sasikala C."/>
            <person name="Ramana C.V."/>
        </authorList>
    </citation>
    <scope>NUCLEOTIDE SEQUENCE [LARGE SCALE GENOMIC DNA]</scope>
    <source>
        <strain evidence="9 10">JC230</strain>
    </source>
</reference>
<keyword evidence="6" id="KW-0170">Cobalt</keyword>
<dbReference type="GO" id="GO:0031419">
    <property type="term" value="F:cobalamin binding"/>
    <property type="evidence" value="ECO:0007669"/>
    <property type="project" value="UniProtKB-KW"/>
</dbReference>
<dbReference type="STRING" id="1480694.DC28_01970"/>
<keyword evidence="2" id="KW-0846">Cobalamin</keyword>
<feature type="domain" description="ATP-cone" evidence="8">
    <location>
        <begin position="32"/>
        <end position="122"/>
    </location>
</feature>
<comment type="cofactor">
    <cofactor evidence="1">
        <name>adenosylcob(III)alamin</name>
        <dbReference type="ChEBI" id="CHEBI:18408"/>
    </cofactor>
</comment>
<protein>
    <submittedName>
        <fullName evidence="9">Recombinase</fullName>
    </submittedName>
</protein>
<evidence type="ECO:0000313" key="9">
    <source>
        <dbReference type="EMBL" id="KGE73964.1"/>
    </source>
</evidence>
<evidence type="ECO:0000256" key="6">
    <source>
        <dbReference type="ARBA" id="ARBA00023285"/>
    </source>
</evidence>
<dbReference type="SUPFAM" id="SSF51998">
    <property type="entry name" value="PFL-like glycyl radical enzymes"/>
    <property type="match status" value="1"/>
</dbReference>
<dbReference type="EMBL" id="JNUP01000001">
    <property type="protein sequence ID" value="KGE73964.1"/>
    <property type="molecule type" value="Genomic_DNA"/>
</dbReference>
<dbReference type="PANTHER" id="PTHR43371:SF1">
    <property type="entry name" value="RIBONUCLEOSIDE-DIPHOSPHATE REDUCTASE"/>
    <property type="match status" value="1"/>
</dbReference>
<dbReference type="PANTHER" id="PTHR43371">
    <property type="entry name" value="VITAMIN B12-DEPENDENT RIBONUCLEOTIDE REDUCTASE"/>
    <property type="match status" value="1"/>
</dbReference>
<keyword evidence="4 7" id="KW-0067">ATP-binding</keyword>
<evidence type="ECO:0000259" key="8">
    <source>
        <dbReference type="PROSITE" id="PS51161"/>
    </source>
</evidence>
<evidence type="ECO:0000256" key="5">
    <source>
        <dbReference type="ARBA" id="ARBA00023002"/>
    </source>
</evidence>
<dbReference type="Proteomes" id="UP000029692">
    <property type="component" value="Unassembled WGS sequence"/>
</dbReference>
<gene>
    <name evidence="9" type="ORF">DC28_01970</name>
</gene>